<dbReference type="AlphaFoldDB" id="A0A9R1C7D2"/>
<evidence type="ECO:0000313" key="1">
    <source>
        <dbReference type="EMBL" id="GJG57374.1"/>
    </source>
</evidence>
<evidence type="ECO:0000313" key="2">
    <source>
        <dbReference type="Proteomes" id="UP000825483"/>
    </source>
</evidence>
<reference evidence="1" key="1">
    <citation type="journal article" date="2022" name="Int. J. Syst. Evol. Microbiol.">
        <title>Prevotella lacticifex sp. nov., isolated from the rumen of cows.</title>
        <authorList>
            <person name="Shinkai T."/>
            <person name="Ikeyama N."/>
            <person name="Kumagai M."/>
            <person name="Ohmori H."/>
            <person name="Sakamoto M."/>
            <person name="Ohkuma M."/>
            <person name="Mitsumori M."/>
        </authorList>
    </citation>
    <scope>NUCLEOTIDE SEQUENCE</scope>
    <source>
        <strain evidence="1">R5076</strain>
    </source>
</reference>
<dbReference type="RefSeq" id="WP_223929621.1">
    <property type="nucleotide sequence ID" value="NZ_BPTU01000003.1"/>
</dbReference>
<dbReference type="InterPro" id="IPR018775">
    <property type="entry name" value="RlaP"/>
</dbReference>
<comment type="caution">
    <text evidence="1">The sequence shown here is derived from an EMBL/GenBank/DDBJ whole genome shotgun (WGS) entry which is preliminary data.</text>
</comment>
<dbReference type="EMBL" id="BPUB01000001">
    <property type="protein sequence ID" value="GJG57374.1"/>
    <property type="molecule type" value="Genomic_DNA"/>
</dbReference>
<dbReference type="GeneID" id="72468280"/>
<sequence length="372" mass="43442">MNSKRYTFKAEELSQYFNKVEGMTAICRSTRNWLDDYSDVLEVGKTYNVTYIGVQRSITIVMLEGCGYRGFSHGCFDLYDNGFRIGPVNDFRYWAPYLRKMYDSKSLGWRSCEIRNDKGTIRPHIEDIEKEFGVKVLHASLSGSRLWGWNSPESDFDICFVYLHCQQWYESNDNSHETVVKAYADGVDMLGYDIRNFLSQLAKGNPMCFETLRSQKLFRYNSKFYEELKDIADGYFKPLNAMYYYLNLYLSNERSIKDGTATSKQLLYSLRGLLSCMWIEKFRTLPSMKISALSERTIADPETKMSIARLVGAKQRLKEHENYHTEERLSELIDKLSERYKGIVGDYKPEEKPLSDYKELQGLFNDILQEGT</sequence>
<dbReference type="Proteomes" id="UP000825483">
    <property type="component" value="Unassembled WGS sequence"/>
</dbReference>
<proteinExistence type="predicted"/>
<dbReference type="PANTHER" id="PTHR34817:SF2">
    <property type="entry name" value="NUCLEOTIDYLTRANSFERASE"/>
    <property type="match status" value="1"/>
</dbReference>
<keyword evidence="2" id="KW-1185">Reference proteome</keyword>
<gene>
    <name evidence="1" type="ORF">PRLR5076_02250</name>
</gene>
<dbReference type="PANTHER" id="PTHR34817">
    <property type="entry name" value="NUCLEOTIDYLTRANSFERASE"/>
    <property type="match status" value="1"/>
</dbReference>
<evidence type="ECO:0008006" key="3">
    <source>
        <dbReference type="Google" id="ProtNLM"/>
    </source>
</evidence>
<accession>A0A9R1C7D2</accession>
<dbReference type="Pfam" id="PF10127">
    <property type="entry name" value="RlaP"/>
    <property type="match status" value="1"/>
</dbReference>
<protein>
    <recommendedName>
        <fullName evidence="3">Nucleotidyltransferase domain-containing protein</fullName>
    </recommendedName>
</protein>
<name>A0A9R1C7D2_9BACT</name>
<organism evidence="1 2">
    <name type="scientific">Prevotella lacticifex</name>
    <dbReference type="NCBI Taxonomy" id="2854755"/>
    <lineage>
        <taxon>Bacteria</taxon>
        <taxon>Pseudomonadati</taxon>
        <taxon>Bacteroidota</taxon>
        <taxon>Bacteroidia</taxon>
        <taxon>Bacteroidales</taxon>
        <taxon>Prevotellaceae</taxon>
        <taxon>Prevotella</taxon>
    </lineage>
</organism>